<keyword evidence="11" id="KW-1185">Reference proteome</keyword>
<keyword evidence="9" id="KW-0472">Membrane</keyword>
<dbReference type="InterPro" id="IPR001128">
    <property type="entry name" value="Cyt_P450"/>
</dbReference>
<dbReference type="GO" id="GO:0016705">
    <property type="term" value="F:oxidoreductase activity, acting on paired donors, with incorporation or reduction of molecular oxygen"/>
    <property type="evidence" value="ECO:0007669"/>
    <property type="project" value="InterPro"/>
</dbReference>
<dbReference type="SUPFAM" id="SSF48264">
    <property type="entry name" value="Cytochrome P450"/>
    <property type="match status" value="1"/>
</dbReference>
<evidence type="ECO:0000256" key="1">
    <source>
        <dbReference type="ARBA" id="ARBA00001971"/>
    </source>
</evidence>
<dbReference type="GO" id="GO:0020037">
    <property type="term" value="F:heme binding"/>
    <property type="evidence" value="ECO:0007669"/>
    <property type="project" value="InterPro"/>
</dbReference>
<dbReference type="Pfam" id="PF00067">
    <property type="entry name" value="p450"/>
    <property type="match status" value="1"/>
</dbReference>
<evidence type="ECO:0008006" key="12">
    <source>
        <dbReference type="Google" id="ProtNLM"/>
    </source>
</evidence>
<dbReference type="PRINTS" id="PR00463">
    <property type="entry name" value="EP450I"/>
</dbReference>
<comment type="similarity">
    <text evidence="3 8">Belongs to the cytochrome P450 family.</text>
</comment>
<keyword evidence="4 7" id="KW-0479">Metal-binding</keyword>
<dbReference type="InterPro" id="IPR050121">
    <property type="entry name" value="Cytochrome_P450_monoxygenase"/>
</dbReference>
<name>A0A8H5BBF4_9AGAR</name>
<keyword evidence="5 8" id="KW-0560">Oxidoreductase</keyword>
<evidence type="ECO:0000256" key="5">
    <source>
        <dbReference type="ARBA" id="ARBA00023002"/>
    </source>
</evidence>
<proteinExistence type="inferred from homology"/>
<evidence type="ECO:0000256" key="7">
    <source>
        <dbReference type="PIRSR" id="PIRSR602401-1"/>
    </source>
</evidence>
<evidence type="ECO:0000313" key="11">
    <source>
        <dbReference type="Proteomes" id="UP000541558"/>
    </source>
</evidence>
<dbReference type="GO" id="GO:0005506">
    <property type="term" value="F:iron ion binding"/>
    <property type="evidence" value="ECO:0007669"/>
    <property type="project" value="InterPro"/>
</dbReference>
<protein>
    <recommendedName>
        <fullName evidence="12">Cytochrome P450</fullName>
    </recommendedName>
</protein>
<evidence type="ECO:0000256" key="6">
    <source>
        <dbReference type="ARBA" id="ARBA00023004"/>
    </source>
</evidence>
<dbReference type="InterPro" id="IPR017972">
    <property type="entry name" value="Cyt_P450_CS"/>
</dbReference>
<accession>A0A8H5BBF4</accession>
<dbReference type="PANTHER" id="PTHR24305:SF157">
    <property type="entry name" value="N-ACETYLTRYPTOPHAN 6-HYDROXYLASE IVOC-RELATED"/>
    <property type="match status" value="1"/>
</dbReference>
<gene>
    <name evidence="10" type="ORF">D9611_014116</name>
</gene>
<evidence type="ECO:0000313" key="10">
    <source>
        <dbReference type="EMBL" id="KAF5319102.1"/>
    </source>
</evidence>
<evidence type="ECO:0000256" key="4">
    <source>
        <dbReference type="ARBA" id="ARBA00022723"/>
    </source>
</evidence>
<dbReference type="GO" id="GO:0004497">
    <property type="term" value="F:monooxygenase activity"/>
    <property type="evidence" value="ECO:0007669"/>
    <property type="project" value="UniProtKB-KW"/>
</dbReference>
<dbReference type="PROSITE" id="PS00086">
    <property type="entry name" value="CYTOCHROME_P450"/>
    <property type="match status" value="1"/>
</dbReference>
<dbReference type="AlphaFoldDB" id="A0A8H5BBF4"/>
<dbReference type="OrthoDB" id="1470350at2759"/>
<dbReference type="EMBL" id="JAACJK010000174">
    <property type="protein sequence ID" value="KAF5319102.1"/>
    <property type="molecule type" value="Genomic_DNA"/>
</dbReference>
<dbReference type="PRINTS" id="PR00385">
    <property type="entry name" value="P450"/>
</dbReference>
<dbReference type="PANTHER" id="PTHR24305">
    <property type="entry name" value="CYTOCHROME P450"/>
    <property type="match status" value="1"/>
</dbReference>
<evidence type="ECO:0000256" key="2">
    <source>
        <dbReference type="ARBA" id="ARBA00005179"/>
    </source>
</evidence>
<keyword evidence="8" id="KW-0503">Monooxygenase</keyword>
<evidence type="ECO:0000256" key="3">
    <source>
        <dbReference type="ARBA" id="ARBA00010617"/>
    </source>
</evidence>
<keyword evidence="9" id="KW-1133">Transmembrane helix</keyword>
<evidence type="ECO:0000256" key="8">
    <source>
        <dbReference type="RuleBase" id="RU000461"/>
    </source>
</evidence>
<feature type="binding site" description="axial binding residue" evidence="7">
    <location>
        <position position="443"/>
    </location>
    <ligand>
        <name>heme</name>
        <dbReference type="ChEBI" id="CHEBI:30413"/>
    </ligand>
    <ligandPart>
        <name>Fe</name>
        <dbReference type="ChEBI" id="CHEBI:18248"/>
    </ligandPart>
</feature>
<dbReference type="CDD" id="cd11062">
    <property type="entry name" value="CYP58-like"/>
    <property type="match status" value="1"/>
</dbReference>
<sequence length="501" mass="56488">MATANIPPLMPPAIVTSLVVYLAAICTYRLFFHPLSRFPGPRLAAVTDVYAAWYEVVKKGEIVHELDRLHKDYGPIVWIGPGKLHFNTPKAFDDIYRSPKLIKPGSFYDAFQMRQSCFGFSDPRLAKERREIIGPLFSRKAVLRLEDVVQDVVDRLVSELSKYPSNDTVNLRHGLMAASLEVITTYCFAKEYHALEYPAFKHPVIPALESVSMHVLYFAMMYLPFLEKIVFGMPEWLAKRLGAGSGDMQDLFGAIVKQVDEVLNDPLAVERAEHEIIYHHLLSAGTVEKGGKPPSRQSLIGEASSMIEAGTETIANACTVACFYILRSPDIERRLRDELIGAWSEAHMPLERLEKLPYLTAVIKEGLRLSHGVVTPIPRQAHDGVVIDGVGIPSGTIVTMGHTFMHLSPELFEDPLVFNPERWLTGDAQDKHIVSFSRGPRVCLGVNLAWAELYLILGNLFRKVQMELPEDRPERLEYHELFTPHYKGDPLQVHIRKLADQ</sequence>
<comment type="caution">
    <text evidence="10">The sequence shown here is derived from an EMBL/GenBank/DDBJ whole genome shotgun (WGS) entry which is preliminary data.</text>
</comment>
<feature type="transmembrane region" description="Helical" evidence="9">
    <location>
        <begin position="12"/>
        <end position="32"/>
    </location>
</feature>
<keyword evidence="9" id="KW-0812">Transmembrane</keyword>
<organism evidence="10 11">
    <name type="scientific">Ephemerocybe angulata</name>
    <dbReference type="NCBI Taxonomy" id="980116"/>
    <lineage>
        <taxon>Eukaryota</taxon>
        <taxon>Fungi</taxon>
        <taxon>Dikarya</taxon>
        <taxon>Basidiomycota</taxon>
        <taxon>Agaricomycotina</taxon>
        <taxon>Agaricomycetes</taxon>
        <taxon>Agaricomycetidae</taxon>
        <taxon>Agaricales</taxon>
        <taxon>Agaricineae</taxon>
        <taxon>Psathyrellaceae</taxon>
        <taxon>Ephemerocybe</taxon>
    </lineage>
</organism>
<dbReference type="Proteomes" id="UP000541558">
    <property type="component" value="Unassembled WGS sequence"/>
</dbReference>
<reference evidence="10 11" key="1">
    <citation type="journal article" date="2020" name="ISME J.">
        <title>Uncovering the hidden diversity of litter-decomposition mechanisms in mushroom-forming fungi.</title>
        <authorList>
            <person name="Floudas D."/>
            <person name="Bentzer J."/>
            <person name="Ahren D."/>
            <person name="Johansson T."/>
            <person name="Persson P."/>
            <person name="Tunlid A."/>
        </authorList>
    </citation>
    <scope>NUCLEOTIDE SEQUENCE [LARGE SCALE GENOMIC DNA]</scope>
    <source>
        <strain evidence="10 11">CBS 175.51</strain>
    </source>
</reference>
<keyword evidence="7 8" id="KW-0349">Heme</keyword>
<comment type="pathway">
    <text evidence="2">Secondary metabolite biosynthesis.</text>
</comment>
<dbReference type="InterPro" id="IPR002401">
    <property type="entry name" value="Cyt_P450_E_grp-I"/>
</dbReference>
<dbReference type="InterPro" id="IPR036396">
    <property type="entry name" value="Cyt_P450_sf"/>
</dbReference>
<comment type="cofactor">
    <cofactor evidence="1 7">
        <name>heme</name>
        <dbReference type="ChEBI" id="CHEBI:30413"/>
    </cofactor>
</comment>
<evidence type="ECO:0000256" key="9">
    <source>
        <dbReference type="SAM" id="Phobius"/>
    </source>
</evidence>
<keyword evidence="6 7" id="KW-0408">Iron</keyword>
<dbReference type="Gene3D" id="1.10.630.10">
    <property type="entry name" value="Cytochrome P450"/>
    <property type="match status" value="1"/>
</dbReference>